<dbReference type="PANTHER" id="PTHR33240:SF17">
    <property type="entry name" value="EUKARYOTIC PEPTIDE CHAIN RELEASE FACTOR GTP-BINDING SUBUNIT-LIKE"/>
    <property type="match status" value="1"/>
</dbReference>
<dbReference type="AlphaFoldDB" id="A0A151TW84"/>
<protein>
    <submittedName>
        <fullName evidence="1">Uncharacterized protein</fullName>
    </submittedName>
</protein>
<sequence>MVIAVALANWEVHKTLVDQGSSAEILYWPTFLRLDVPHSLIQPHTEPLVGFAGRSVYTRGYVDLLTTFGVPPDTRRIMVRYLLMEVNTSYNIIIGRLLSLNFTSFWMRLIKQIPLIL</sequence>
<dbReference type="PANTHER" id="PTHR33240">
    <property type="entry name" value="OS08G0508500 PROTEIN"/>
    <property type="match status" value="1"/>
</dbReference>
<gene>
    <name evidence="1" type="ORF">KK1_010565</name>
</gene>
<evidence type="ECO:0000313" key="1">
    <source>
        <dbReference type="EMBL" id="KYP71310.1"/>
    </source>
</evidence>
<dbReference type="Gramene" id="C.cajan_10269.t">
    <property type="protein sequence ID" value="C.cajan_10269.t.cds1"/>
    <property type="gene ID" value="C.cajan_10269"/>
</dbReference>
<dbReference type="EMBL" id="CM003605">
    <property type="protein sequence ID" value="KYP71310.1"/>
    <property type="molecule type" value="Genomic_DNA"/>
</dbReference>
<keyword evidence="2" id="KW-1185">Reference proteome</keyword>
<organism evidence="1 2">
    <name type="scientific">Cajanus cajan</name>
    <name type="common">Pigeon pea</name>
    <name type="synonym">Cajanus indicus</name>
    <dbReference type="NCBI Taxonomy" id="3821"/>
    <lineage>
        <taxon>Eukaryota</taxon>
        <taxon>Viridiplantae</taxon>
        <taxon>Streptophyta</taxon>
        <taxon>Embryophyta</taxon>
        <taxon>Tracheophyta</taxon>
        <taxon>Spermatophyta</taxon>
        <taxon>Magnoliopsida</taxon>
        <taxon>eudicotyledons</taxon>
        <taxon>Gunneridae</taxon>
        <taxon>Pentapetalae</taxon>
        <taxon>rosids</taxon>
        <taxon>fabids</taxon>
        <taxon>Fabales</taxon>
        <taxon>Fabaceae</taxon>
        <taxon>Papilionoideae</taxon>
        <taxon>50 kb inversion clade</taxon>
        <taxon>NPAAA clade</taxon>
        <taxon>indigoferoid/millettioid clade</taxon>
        <taxon>Phaseoleae</taxon>
        <taxon>Cajanus</taxon>
    </lineage>
</organism>
<proteinExistence type="predicted"/>
<accession>A0A151TW84</accession>
<name>A0A151TW84_CAJCA</name>
<dbReference type="Proteomes" id="UP000075243">
    <property type="component" value="Chromosome 3"/>
</dbReference>
<reference evidence="1 2" key="1">
    <citation type="journal article" date="2012" name="Nat. Biotechnol.">
        <title>Draft genome sequence of pigeonpea (Cajanus cajan), an orphan legume crop of resource-poor farmers.</title>
        <authorList>
            <person name="Varshney R.K."/>
            <person name="Chen W."/>
            <person name="Li Y."/>
            <person name="Bharti A.K."/>
            <person name="Saxena R.K."/>
            <person name="Schlueter J.A."/>
            <person name="Donoghue M.T."/>
            <person name="Azam S."/>
            <person name="Fan G."/>
            <person name="Whaley A.M."/>
            <person name="Farmer A.D."/>
            <person name="Sheridan J."/>
            <person name="Iwata A."/>
            <person name="Tuteja R."/>
            <person name="Penmetsa R.V."/>
            <person name="Wu W."/>
            <person name="Upadhyaya H.D."/>
            <person name="Yang S.P."/>
            <person name="Shah T."/>
            <person name="Saxena K.B."/>
            <person name="Michael T."/>
            <person name="McCombie W.R."/>
            <person name="Yang B."/>
            <person name="Zhang G."/>
            <person name="Yang H."/>
            <person name="Wang J."/>
            <person name="Spillane C."/>
            <person name="Cook D.R."/>
            <person name="May G.D."/>
            <person name="Xu X."/>
            <person name="Jackson S.A."/>
        </authorList>
    </citation>
    <scope>NUCLEOTIDE SEQUENCE [LARGE SCALE GENOMIC DNA]</scope>
    <source>
        <strain evidence="2">cv. Asha</strain>
    </source>
</reference>
<evidence type="ECO:0000313" key="2">
    <source>
        <dbReference type="Proteomes" id="UP000075243"/>
    </source>
</evidence>